<dbReference type="WBParaSite" id="Csp11.Scaffold549.g3579.t2">
    <property type="protein sequence ID" value="Csp11.Scaffold549.g3579.t2"/>
    <property type="gene ID" value="Csp11.Scaffold549.g3579"/>
</dbReference>
<dbReference type="Proteomes" id="UP000095282">
    <property type="component" value="Unplaced"/>
</dbReference>
<feature type="transmembrane region" description="Helical" evidence="1">
    <location>
        <begin position="52"/>
        <end position="73"/>
    </location>
</feature>
<sequence length="292" mass="33219">MVYPKNPYLYSEGVTHAVAKVGFLSSLVFGTTVILLNTFVTRNVVGSYRQLMNVFTCLGIIFATLEVILYPNIHSYNDGFFYFTGQKPFDLGKEALTIFLVDKTALEYFRTEIGVHYDIHIDKCAALALLAHDPVDYSIRWWNLSFTICVSIVMSVQYIIIIYCGWSMHLRMESKIVHFSHVLKRLHRQFFKTLILQITAPTLFLFIPIAFVLYLPLLNLQISIPTGPVICAFGLYPATDALIVLSVVTEYRVRARKLSRRLMTKMLSCMTGGEQNVPSATTTRPTHLVDKI</sequence>
<feature type="transmembrane region" description="Helical" evidence="1">
    <location>
        <begin position="194"/>
        <end position="215"/>
    </location>
</feature>
<keyword evidence="1" id="KW-0472">Membrane</keyword>
<proteinExistence type="predicted"/>
<dbReference type="PANTHER" id="PTHR46000:SF9">
    <property type="entry name" value="SEVEN TM RECEPTOR"/>
    <property type="match status" value="1"/>
</dbReference>
<keyword evidence="1" id="KW-1133">Transmembrane helix</keyword>
<feature type="transmembrane region" description="Helical" evidence="1">
    <location>
        <begin position="144"/>
        <end position="166"/>
    </location>
</feature>
<feature type="transmembrane region" description="Helical" evidence="1">
    <location>
        <begin position="20"/>
        <end position="40"/>
    </location>
</feature>
<dbReference type="SUPFAM" id="SSF81321">
    <property type="entry name" value="Family A G protein-coupled receptor-like"/>
    <property type="match status" value="1"/>
</dbReference>
<name>A0A1I7T8X1_9PELO</name>
<reference evidence="3" key="1">
    <citation type="submission" date="2016-11" db="UniProtKB">
        <authorList>
            <consortium name="WormBaseParasite"/>
        </authorList>
    </citation>
    <scope>IDENTIFICATION</scope>
</reference>
<evidence type="ECO:0000313" key="2">
    <source>
        <dbReference type="Proteomes" id="UP000095282"/>
    </source>
</evidence>
<accession>A0A1I7T8X1</accession>
<keyword evidence="2" id="KW-1185">Reference proteome</keyword>
<keyword evidence="1" id="KW-0812">Transmembrane</keyword>
<protein>
    <submittedName>
        <fullName evidence="3">G protein-coupled receptor</fullName>
    </submittedName>
</protein>
<evidence type="ECO:0000256" key="1">
    <source>
        <dbReference type="SAM" id="Phobius"/>
    </source>
</evidence>
<dbReference type="PANTHER" id="PTHR46000">
    <property type="entry name" value="SEVEN TM RECEPTOR-RELATED"/>
    <property type="match status" value="1"/>
</dbReference>
<feature type="transmembrane region" description="Helical" evidence="1">
    <location>
        <begin position="227"/>
        <end position="251"/>
    </location>
</feature>
<organism evidence="2 3">
    <name type="scientific">Caenorhabditis tropicalis</name>
    <dbReference type="NCBI Taxonomy" id="1561998"/>
    <lineage>
        <taxon>Eukaryota</taxon>
        <taxon>Metazoa</taxon>
        <taxon>Ecdysozoa</taxon>
        <taxon>Nematoda</taxon>
        <taxon>Chromadorea</taxon>
        <taxon>Rhabditida</taxon>
        <taxon>Rhabditina</taxon>
        <taxon>Rhabditomorpha</taxon>
        <taxon>Rhabditoidea</taxon>
        <taxon>Rhabditidae</taxon>
        <taxon>Peloderinae</taxon>
        <taxon>Caenorhabditis</taxon>
    </lineage>
</organism>
<dbReference type="Pfam" id="PF10326">
    <property type="entry name" value="7TM_GPCR_Str"/>
    <property type="match status" value="2"/>
</dbReference>
<dbReference type="STRING" id="1561998.A0A1I7T8X1"/>
<dbReference type="InterPro" id="IPR019428">
    <property type="entry name" value="7TM_GPCR_serpentine_rcpt_Str"/>
</dbReference>
<dbReference type="AlphaFoldDB" id="A0A1I7T8X1"/>
<evidence type="ECO:0000313" key="3">
    <source>
        <dbReference type="WBParaSite" id="Csp11.Scaffold549.g3579.t2"/>
    </source>
</evidence>